<dbReference type="OrthoDB" id="195498at2759"/>
<dbReference type="GO" id="GO:0005777">
    <property type="term" value="C:peroxisome"/>
    <property type="evidence" value="ECO:0007669"/>
    <property type="project" value="TreeGrafter"/>
</dbReference>
<dbReference type="AlphaFoldDB" id="A0A017S7K1"/>
<evidence type="ECO:0000313" key="12">
    <source>
        <dbReference type="Proteomes" id="UP000019804"/>
    </source>
</evidence>
<keyword evidence="2 9" id="KW-0575">Peroxidase</keyword>
<gene>
    <name evidence="11" type="ORF">EURHEDRAFT_517291</name>
</gene>
<dbReference type="GeneID" id="63701678"/>
<dbReference type="InterPro" id="IPR037944">
    <property type="entry name" value="PRX5-like"/>
</dbReference>
<dbReference type="RefSeq" id="XP_040636701.1">
    <property type="nucleotide sequence ID" value="XM_040786554.1"/>
</dbReference>
<evidence type="ECO:0000259" key="10">
    <source>
        <dbReference type="PROSITE" id="PS51352"/>
    </source>
</evidence>
<feature type="domain" description="Thioredoxin" evidence="10">
    <location>
        <begin position="1"/>
        <end position="162"/>
    </location>
</feature>
<dbReference type="STRING" id="1388766.A0A017S7K1"/>
<dbReference type="GO" id="GO:0042744">
    <property type="term" value="P:hydrogen peroxide catabolic process"/>
    <property type="evidence" value="ECO:0007669"/>
    <property type="project" value="TreeGrafter"/>
</dbReference>
<accession>A0A017S7K1</accession>
<keyword evidence="5 9" id="KW-0676">Redox-active center</keyword>
<dbReference type="SUPFAM" id="SSF52833">
    <property type="entry name" value="Thioredoxin-like"/>
    <property type="match status" value="1"/>
</dbReference>
<keyword evidence="12" id="KW-1185">Reference proteome</keyword>
<evidence type="ECO:0000256" key="5">
    <source>
        <dbReference type="ARBA" id="ARBA00023284"/>
    </source>
</evidence>
<dbReference type="GO" id="GO:0008379">
    <property type="term" value="F:thioredoxin peroxidase activity"/>
    <property type="evidence" value="ECO:0007669"/>
    <property type="project" value="InterPro"/>
</dbReference>
<dbReference type="CDD" id="cd03013">
    <property type="entry name" value="PRX5_like"/>
    <property type="match status" value="1"/>
</dbReference>
<dbReference type="GO" id="GO:0034599">
    <property type="term" value="P:cellular response to oxidative stress"/>
    <property type="evidence" value="ECO:0007669"/>
    <property type="project" value="InterPro"/>
</dbReference>
<dbReference type="GO" id="GO:0005739">
    <property type="term" value="C:mitochondrion"/>
    <property type="evidence" value="ECO:0007669"/>
    <property type="project" value="TreeGrafter"/>
</dbReference>
<sequence>MQPGDSFPSDVVFQHIPWAPESQEVTSCGIPIAYNASKEWADKKVVLFSVPGAFTPTCSVEHLPGYLKRLSEVKGKGVDVVAVVASNDPFVMSAWGKANGVKEDMLFLSDPDARFAQQLGWANNGRTGRWAMVIDHGKVVYADIEKEKGVKVSGVDAVLAHL</sequence>
<evidence type="ECO:0000256" key="8">
    <source>
        <dbReference type="PIRSR" id="PIRSR637944-1"/>
    </source>
</evidence>
<dbReference type="PANTHER" id="PTHR10430:SF16">
    <property type="entry name" value="PEROXIREDOXIN-5, MITOCHONDRIAL"/>
    <property type="match status" value="1"/>
</dbReference>
<dbReference type="Proteomes" id="UP000019804">
    <property type="component" value="Unassembled WGS sequence"/>
</dbReference>
<dbReference type="HOGENOM" id="CLU_072440_1_1_1"/>
<comment type="similarity">
    <text evidence="1 9">Belongs to the peroxiredoxin family. Prx5 subfamily.</text>
</comment>
<protein>
    <recommendedName>
        <fullName evidence="6">Thioredoxin peroxidase</fullName>
    </recommendedName>
    <alternativeName>
        <fullName evidence="7">Thioredoxin-dependent peroxiredoxin</fullName>
    </alternativeName>
</protein>
<dbReference type="InterPro" id="IPR013766">
    <property type="entry name" value="Thioredoxin_domain"/>
</dbReference>
<dbReference type="FunFam" id="3.40.30.10:FF:000020">
    <property type="entry name" value="Peroxiredoxin"/>
    <property type="match status" value="1"/>
</dbReference>
<keyword evidence="3 9" id="KW-0049">Antioxidant</keyword>
<comment type="function">
    <text evidence="9">Thiol-specific peroxidase that catalyzes the reduction of hydrogen peroxide and organic hydroperoxides to water and alcohols, respectively. Plays a role in cell protection against oxidative stress by detoxifying peroxides.</text>
</comment>
<keyword evidence="4 9" id="KW-0560">Oxidoreductase</keyword>
<dbReference type="EMBL" id="KK088434">
    <property type="protein sequence ID" value="EYE93013.1"/>
    <property type="molecule type" value="Genomic_DNA"/>
</dbReference>
<reference evidence="12" key="1">
    <citation type="journal article" date="2014" name="Nat. Commun.">
        <title>Genomic adaptations of the halophilic Dead Sea filamentous fungus Eurotium rubrum.</title>
        <authorList>
            <person name="Kis-Papo T."/>
            <person name="Weig A.R."/>
            <person name="Riley R."/>
            <person name="Persoh D."/>
            <person name="Salamov A."/>
            <person name="Sun H."/>
            <person name="Lipzen A."/>
            <person name="Wasser S.P."/>
            <person name="Rambold G."/>
            <person name="Grigoriev I.V."/>
            <person name="Nevo E."/>
        </authorList>
    </citation>
    <scope>NUCLEOTIDE SEQUENCE [LARGE SCALE GENOMIC DNA]</scope>
    <source>
        <strain evidence="12">CBS 135680</strain>
    </source>
</reference>
<name>A0A017S7K1_ASPRC</name>
<evidence type="ECO:0000256" key="7">
    <source>
        <dbReference type="ARBA" id="ARBA00079296"/>
    </source>
</evidence>
<dbReference type="InterPro" id="IPR036249">
    <property type="entry name" value="Thioredoxin-like_sf"/>
</dbReference>
<dbReference type="Pfam" id="PF08534">
    <property type="entry name" value="Redoxin"/>
    <property type="match status" value="1"/>
</dbReference>
<evidence type="ECO:0000256" key="1">
    <source>
        <dbReference type="ARBA" id="ARBA00010505"/>
    </source>
</evidence>
<dbReference type="PROSITE" id="PS51352">
    <property type="entry name" value="THIOREDOXIN_2"/>
    <property type="match status" value="1"/>
</dbReference>
<evidence type="ECO:0000256" key="4">
    <source>
        <dbReference type="ARBA" id="ARBA00023002"/>
    </source>
</evidence>
<proteinExistence type="inferred from homology"/>
<organism evidence="11 12">
    <name type="scientific">Aspergillus ruber (strain CBS 135680)</name>
    <dbReference type="NCBI Taxonomy" id="1388766"/>
    <lineage>
        <taxon>Eukaryota</taxon>
        <taxon>Fungi</taxon>
        <taxon>Dikarya</taxon>
        <taxon>Ascomycota</taxon>
        <taxon>Pezizomycotina</taxon>
        <taxon>Eurotiomycetes</taxon>
        <taxon>Eurotiomycetidae</taxon>
        <taxon>Eurotiales</taxon>
        <taxon>Aspergillaceae</taxon>
        <taxon>Aspergillus</taxon>
        <taxon>Aspergillus subgen. Aspergillus</taxon>
    </lineage>
</organism>
<evidence type="ECO:0000256" key="2">
    <source>
        <dbReference type="ARBA" id="ARBA00022559"/>
    </source>
</evidence>
<dbReference type="Gene3D" id="3.40.30.10">
    <property type="entry name" value="Glutaredoxin"/>
    <property type="match status" value="1"/>
</dbReference>
<dbReference type="PANTHER" id="PTHR10430">
    <property type="entry name" value="PEROXIREDOXIN"/>
    <property type="match status" value="1"/>
</dbReference>
<dbReference type="GO" id="GO:0045454">
    <property type="term" value="P:cell redox homeostasis"/>
    <property type="evidence" value="ECO:0007669"/>
    <property type="project" value="TreeGrafter"/>
</dbReference>
<evidence type="ECO:0000256" key="6">
    <source>
        <dbReference type="ARBA" id="ARBA00032824"/>
    </source>
</evidence>
<evidence type="ECO:0000256" key="3">
    <source>
        <dbReference type="ARBA" id="ARBA00022862"/>
    </source>
</evidence>
<evidence type="ECO:0000256" key="9">
    <source>
        <dbReference type="RuleBase" id="RU366011"/>
    </source>
</evidence>
<feature type="active site" description="Cysteine sulfenic acid (-SOH) intermediate" evidence="8">
    <location>
        <position position="58"/>
    </location>
</feature>
<evidence type="ECO:0000313" key="11">
    <source>
        <dbReference type="EMBL" id="EYE93013.1"/>
    </source>
</evidence>
<dbReference type="InterPro" id="IPR013740">
    <property type="entry name" value="Redoxin"/>
</dbReference>